<dbReference type="Proteomes" id="UP001365781">
    <property type="component" value="Unassembled WGS sequence"/>
</dbReference>
<feature type="non-terminal residue" evidence="2">
    <location>
        <position position="88"/>
    </location>
</feature>
<accession>A0ABU8GVS3</accession>
<evidence type="ECO:0000313" key="3">
    <source>
        <dbReference type="Proteomes" id="UP001365781"/>
    </source>
</evidence>
<keyword evidence="3" id="KW-1185">Reference proteome</keyword>
<protein>
    <submittedName>
        <fullName evidence="2">Uncharacterized protein</fullName>
    </submittedName>
</protein>
<feature type="non-terminal residue" evidence="2">
    <location>
        <position position="1"/>
    </location>
</feature>
<feature type="region of interest" description="Disordered" evidence="1">
    <location>
        <begin position="27"/>
        <end position="52"/>
    </location>
</feature>
<organism evidence="2 3">
    <name type="scientific">Streptomyces brasiliscabiei</name>
    <dbReference type="NCBI Taxonomy" id="2736302"/>
    <lineage>
        <taxon>Bacteria</taxon>
        <taxon>Bacillati</taxon>
        <taxon>Actinomycetota</taxon>
        <taxon>Actinomycetes</taxon>
        <taxon>Kitasatosporales</taxon>
        <taxon>Streptomycetaceae</taxon>
        <taxon>Streptomyces</taxon>
    </lineage>
</organism>
<gene>
    <name evidence="2" type="ORF">WB403_50215</name>
</gene>
<dbReference type="RefSeq" id="WP_336559171.1">
    <property type="nucleotide sequence ID" value="NZ_JBBAYM010000437.1"/>
</dbReference>
<proteinExistence type="predicted"/>
<name>A0ABU8GVS3_9ACTN</name>
<sequence>LGLAAFLGLLVTDARHAQEQPGAKPVRIDVEPHGHAPIHPAAHEVGPQQWHGPTIGAGRFERDINWFTVGKLEVVFRLVFDRLSGVLV</sequence>
<dbReference type="EMBL" id="JBBAYM010000437">
    <property type="protein sequence ID" value="MEI5617288.1"/>
    <property type="molecule type" value="Genomic_DNA"/>
</dbReference>
<evidence type="ECO:0000256" key="1">
    <source>
        <dbReference type="SAM" id="MobiDB-lite"/>
    </source>
</evidence>
<comment type="caution">
    <text evidence="2">The sequence shown here is derived from an EMBL/GenBank/DDBJ whole genome shotgun (WGS) entry which is preliminary data.</text>
</comment>
<reference evidence="2 3" key="1">
    <citation type="submission" date="2024-03" db="EMBL/GenBank/DDBJ databases">
        <title>First Report of Pectobacterium brasiliscabiei causing potato scab in china.</title>
        <authorList>
            <person name="Handique U."/>
        </authorList>
    </citation>
    <scope>NUCLEOTIDE SEQUENCE [LARGE SCALE GENOMIC DNA]</scope>
    <source>
        <strain evidence="2 3">ZRIMU1503</strain>
    </source>
</reference>
<evidence type="ECO:0000313" key="2">
    <source>
        <dbReference type="EMBL" id="MEI5617288.1"/>
    </source>
</evidence>